<keyword evidence="2" id="KW-0106">Calcium</keyword>
<name>A0AA36GLK4_CYLNA</name>
<comment type="cofactor">
    <cofactor evidence="2">
        <name>Ca(2+)</name>
        <dbReference type="ChEBI" id="CHEBI:29108"/>
    </cofactor>
</comment>
<evidence type="ECO:0000256" key="1">
    <source>
        <dbReference type="ARBA" id="ARBA00005350"/>
    </source>
</evidence>
<keyword evidence="2" id="KW-0564">Palmitate</keyword>
<comment type="similarity">
    <text evidence="1 2">Belongs to the phospholipid scramblase family.</text>
</comment>
<organism evidence="3 4">
    <name type="scientific">Cylicocyclus nassatus</name>
    <name type="common">Nematode worm</name>
    <dbReference type="NCBI Taxonomy" id="53992"/>
    <lineage>
        <taxon>Eukaryota</taxon>
        <taxon>Metazoa</taxon>
        <taxon>Ecdysozoa</taxon>
        <taxon>Nematoda</taxon>
        <taxon>Chromadorea</taxon>
        <taxon>Rhabditida</taxon>
        <taxon>Rhabditina</taxon>
        <taxon>Rhabditomorpha</taxon>
        <taxon>Strongyloidea</taxon>
        <taxon>Strongylidae</taxon>
        <taxon>Cylicocyclus</taxon>
    </lineage>
</organism>
<comment type="function">
    <text evidence="2">May mediate accelerated ATP-independent bidirectional transbilayer migration of phospholipids upon binding calcium ions that results in a loss of phospholipid asymmetry in the plasma membrane.</text>
</comment>
<dbReference type="EMBL" id="CATQJL010000112">
    <property type="protein sequence ID" value="CAJ0594315.1"/>
    <property type="molecule type" value="Genomic_DNA"/>
</dbReference>
<gene>
    <name evidence="3" type="ORF">CYNAS_LOCUS6298</name>
</gene>
<protein>
    <recommendedName>
        <fullName evidence="2">Phospholipid scramblase</fullName>
    </recommendedName>
</protein>
<dbReference type="GO" id="GO:0017128">
    <property type="term" value="F:phospholipid scramblase activity"/>
    <property type="evidence" value="ECO:0007669"/>
    <property type="project" value="InterPro"/>
</dbReference>
<accession>A0AA36GLK4</accession>
<dbReference type="GO" id="GO:0005886">
    <property type="term" value="C:plasma membrane"/>
    <property type="evidence" value="ECO:0007669"/>
    <property type="project" value="TreeGrafter"/>
</dbReference>
<evidence type="ECO:0000256" key="2">
    <source>
        <dbReference type="RuleBase" id="RU363116"/>
    </source>
</evidence>
<dbReference type="InterPro" id="IPR005552">
    <property type="entry name" value="Scramblase"/>
</dbReference>
<sequence length="276" mass="30793">MVFAYTDASLSMTPPVITTQPGAGTASFLYGAALWLPKSIHEDIPPGLEYLTMLDEIVIHQHSECFETFTGCETKNMYSLKNSHGQKIYHATEKSNWCTRQCCGSGRAFTMHIMDNFNREILLIRRPLNCCGKACFGLLPRLGLCRTKCTVESPPGNVIGRVEQQGFCCHTCLVVKDADGEAIMQVHSPCCLILHCTCQDKTFPVDKIDGESVGSIMKKWGGCCREAFTDADEYSVTFPVNLDVKVKAVLLGATFLIDFMKFEADNRCNIRLFCRR</sequence>
<dbReference type="PANTHER" id="PTHR23248:SF63">
    <property type="entry name" value="PHOSPHOLIPID SCRAMBLASE"/>
    <property type="match status" value="1"/>
</dbReference>
<dbReference type="InterPro" id="IPR025659">
    <property type="entry name" value="Tubby-like_C"/>
</dbReference>
<reference evidence="3" key="1">
    <citation type="submission" date="2023-07" db="EMBL/GenBank/DDBJ databases">
        <authorList>
            <consortium name="CYATHOMIX"/>
        </authorList>
    </citation>
    <scope>NUCLEOTIDE SEQUENCE</scope>
    <source>
        <strain evidence="3">N/A</strain>
    </source>
</reference>
<dbReference type="PANTHER" id="PTHR23248">
    <property type="entry name" value="PHOSPHOLIPID SCRAMBLASE-RELATED"/>
    <property type="match status" value="1"/>
</dbReference>
<dbReference type="SUPFAM" id="SSF54518">
    <property type="entry name" value="Tubby C-terminal domain-like"/>
    <property type="match status" value="1"/>
</dbReference>
<comment type="caution">
    <text evidence="3">The sequence shown here is derived from an EMBL/GenBank/DDBJ whole genome shotgun (WGS) entry which is preliminary data.</text>
</comment>
<evidence type="ECO:0000313" key="4">
    <source>
        <dbReference type="Proteomes" id="UP001176961"/>
    </source>
</evidence>
<proteinExistence type="inferred from homology"/>
<dbReference type="Proteomes" id="UP001176961">
    <property type="component" value="Unassembled WGS sequence"/>
</dbReference>
<evidence type="ECO:0000313" key="3">
    <source>
        <dbReference type="EMBL" id="CAJ0594315.1"/>
    </source>
</evidence>
<dbReference type="Pfam" id="PF03803">
    <property type="entry name" value="Scramblase"/>
    <property type="match status" value="1"/>
</dbReference>
<keyword evidence="4" id="KW-1185">Reference proteome</keyword>
<dbReference type="AlphaFoldDB" id="A0AA36GLK4"/>
<keyword evidence="2" id="KW-0449">Lipoprotein</keyword>